<evidence type="ECO:0000256" key="4">
    <source>
        <dbReference type="ARBA" id="ARBA00023002"/>
    </source>
</evidence>
<dbReference type="NCBIfam" id="NF009829">
    <property type="entry name" value="PRK13303.1-4"/>
    <property type="match status" value="1"/>
</dbReference>
<evidence type="ECO:0000256" key="3">
    <source>
        <dbReference type="ARBA" id="ARBA00022857"/>
    </source>
</evidence>
<accession>A0ABS9UFT1</accession>
<dbReference type="InterPro" id="IPR002811">
    <property type="entry name" value="Asp_DH"/>
</dbReference>
<dbReference type="Pfam" id="PF03447">
    <property type="entry name" value="NAD_binding_3"/>
    <property type="match status" value="1"/>
</dbReference>
<dbReference type="GO" id="GO:0033735">
    <property type="term" value="F:aspartate dehydrogenase [NAD(P)+] activity"/>
    <property type="evidence" value="ECO:0007669"/>
    <property type="project" value="UniProtKB-EC"/>
</dbReference>
<keyword evidence="2 6" id="KW-0662">Pyridine nucleotide biosynthesis</keyword>
<dbReference type="EC" id="1.4.1.21" evidence="6"/>
<dbReference type="RefSeq" id="WP_241370353.1">
    <property type="nucleotide sequence ID" value="NZ_JAKZFC010000006.1"/>
</dbReference>
<dbReference type="NCBIfam" id="TIGR03855">
    <property type="entry name" value="NAD_NadX"/>
    <property type="match status" value="1"/>
</dbReference>
<feature type="active site" evidence="6">
    <location>
        <position position="210"/>
    </location>
</feature>
<dbReference type="Pfam" id="PF01958">
    <property type="entry name" value="Asp_DH_C"/>
    <property type="match status" value="1"/>
</dbReference>
<keyword evidence="5 6" id="KW-0520">NAD</keyword>
<comment type="function">
    <text evidence="6">Specifically catalyzes the NAD or NADP-dependent dehydrogenation of L-aspartate to iminoaspartate.</text>
</comment>
<dbReference type="InterPro" id="IPR020626">
    <property type="entry name" value="Asp_DH_prok"/>
</dbReference>
<evidence type="ECO:0000313" key="9">
    <source>
        <dbReference type="EMBL" id="MCH7323181.1"/>
    </source>
</evidence>
<feature type="domain" description="Aspartate/homoserine dehydrogenase NAD-binding" evidence="8">
    <location>
        <begin position="7"/>
        <end position="119"/>
    </location>
</feature>
<protein>
    <recommendedName>
        <fullName evidence="6">L-aspartate dehydrogenase</fullName>
        <ecNumber evidence="6">1.4.1.21</ecNumber>
    </recommendedName>
</protein>
<dbReference type="PANTHER" id="PTHR31873">
    <property type="entry name" value="L-ASPARTATE DEHYDROGENASE-RELATED"/>
    <property type="match status" value="1"/>
</dbReference>
<evidence type="ECO:0000256" key="1">
    <source>
        <dbReference type="ARBA" id="ARBA00008331"/>
    </source>
</evidence>
<comment type="similarity">
    <text evidence="1 6">Belongs to the L-aspartate dehydrogenase family.</text>
</comment>
<comment type="pathway">
    <text evidence="6">Cofactor biosynthesis; NAD(+) biosynthesis; iminoaspartate from L-aspartate (dehydrogenase route): step 1/1.</text>
</comment>
<dbReference type="PANTHER" id="PTHR31873:SF6">
    <property type="entry name" value="ASPARTATE DEHYDROGENASE DOMAIN-CONTAINING PROTEIN"/>
    <property type="match status" value="1"/>
</dbReference>
<dbReference type="PIRSF" id="PIRSF005227">
    <property type="entry name" value="Asp_dh_NAD_syn"/>
    <property type="match status" value="1"/>
</dbReference>
<evidence type="ECO:0000256" key="2">
    <source>
        <dbReference type="ARBA" id="ARBA00022642"/>
    </source>
</evidence>
<dbReference type="InterPro" id="IPR011182">
    <property type="entry name" value="L-Asp_DH"/>
</dbReference>
<proteinExistence type="inferred from homology"/>
<dbReference type="Gene3D" id="3.30.360.10">
    <property type="entry name" value="Dihydrodipicolinate Reductase, domain 2"/>
    <property type="match status" value="1"/>
</dbReference>
<organism evidence="9 10">
    <name type="scientific">Solibacillus palustris</name>
    <dbReference type="NCBI Taxonomy" id="2908203"/>
    <lineage>
        <taxon>Bacteria</taxon>
        <taxon>Bacillati</taxon>
        <taxon>Bacillota</taxon>
        <taxon>Bacilli</taxon>
        <taxon>Bacillales</taxon>
        <taxon>Caryophanaceae</taxon>
        <taxon>Solibacillus</taxon>
    </lineage>
</organism>
<dbReference type="SUPFAM" id="SSF55347">
    <property type="entry name" value="Glyceraldehyde-3-phosphate dehydrogenase-like, C-terminal domain"/>
    <property type="match status" value="1"/>
</dbReference>
<evidence type="ECO:0000259" key="8">
    <source>
        <dbReference type="Pfam" id="PF03447"/>
    </source>
</evidence>
<evidence type="ECO:0000256" key="6">
    <source>
        <dbReference type="HAMAP-Rule" id="MF_01265"/>
    </source>
</evidence>
<dbReference type="InterPro" id="IPR022487">
    <property type="entry name" value="Asp_DH_arc"/>
</dbReference>
<feature type="domain" description="Aspartate dehydrogenase" evidence="7">
    <location>
        <begin position="158"/>
        <end position="244"/>
    </location>
</feature>
<dbReference type="EMBL" id="JAKZFC010000006">
    <property type="protein sequence ID" value="MCH7323181.1"/>
    <property type="molecule type" value="Genomic_DNA"/>
</dbReference>
<reference evidence="9 10" key="1">
    <citation type="submission" date="2022-03" db="EMBL/GenBank/DDBJ databases">
        <authorList>
            <person name="Jo J.-H."/>
            <person name="Im W.-T."/>
        </authorList>
    </citation>
    <scope>NUCLEOTIDE SEQUENCE [LARGE SCALE GENOMIC DNA]</scope>
    <source>
        <strain evidence="9 10">MA9</strain>
    </source>
</reference>
<comment type="catalytic activity">
    <reaction evidence="6">
        <text>L-aspartate + NADP(+) + H2O = oxaloacetate + NH4(+) + NADPH + H(+)</text>
        <dbReference type="Rhea" id="RHEA:11784"/>
        <dbReference type="ChEBI" id="CHEBI:15377"/>
        <dbReference type="ChEBI" id="CHEBI:15378"/>
        <dbReference type="ChEBI" id="CHEBI:16452"/>
        <dbReference type="ChEBI" id="CHEBI:28938"/>
        <dbReference type="ChEBI" id="CHEBI:29991"/>
        <dbReference type="ChEBI" id="CHEBI:57783"/>
        <dbReference type="ChEBI" id="CHEBI:58349"/>
        <dbReference type="EC" id="1.4.1.21"/>
    </reaction>
</comment>
<name>A0ABS9UFT1_9BACL</name>
<gene>
    <name evidence="6 9" type="primary">nadX</name>
    <name evidence="9" type="ORF">LZ480_14990</name>
</gene>
<keyword evidence="3 6" id="KW-0521">NADP</keyword>
<comment type="miscellaneous">
    <text evidence="6">The iminoaspartate product is unstable in aqueous solution and can decompose to oxaloacetate and ammonia.</text>
</comment>
<dbReference type="SUPFAM" id="SSF51735">
    <property type="entry name" value="NAD(P)-binding Rossmann-fold domains"/>
    <property type="match status" value="1"/>
</dbReference>
<feature type="binding site" evidence="6">
    <location>
        <position position="122"/>
    </location>
    <ligand>
        <name>NAD(+)</name>
        <dbReference type="ChEBI" id="CHEBI:57540"/>
    </ligand>
</feature>
<keyword evidence="10" id="KW-1185">Reference proteome</keyword>
<dbReference type="NCBIfam" id="NF009828">
    <property type="entry name" value="PRK13303.1-3"/>
    <property type="match status" value="1"/>
</dbReference>
<comment type="caution">
    <text evidence="9">The sequence shown here is derived from an EMBL/GenBank/DDBJ whole genome shotgun (WGS) entry which is preliminary data.</text>
</comment>
<dbReference type="HAMAP" id="MF_01265">
    <property type="entry name" value="NadX"/>
    <property type="match status" value="1"/>
</dbReference>
<evidence type="ECO:0000256" key="5">
    <source>
        <dbReference type="ARBA" id="ARBA00023027"/>
    </source>
</evidence>
<keyword evidence="4 6" id="KW-0560">Oxidoreductase</keyword>
<evidence type="ECO:0000259" key="7">
    <source>
        <dbReference type="Pfam" id="PF01958"/>
    </source>
</evidence>
<evidence type="ECO:0000313" key="10">
    <source>
        <dbReference type="Proteomes" id="UP001316087"/>
    </source>
</evidence>
<dbReference type="Gene3D" id="3.40.50.720">
    <property type="entry name" value="NAD(P)-binding Rossmann-like Domain"/>
    <property type="match status" value="1"/>
</dbReference>
<dbReference type="InterPro" id="IPR036291">
    <property type="entry name" value="NAD(P)-bd_dom_sf"/>
</dbReference>
<dbReference type="InterPro" id="IPR005106">
    <property type="entry name" value="Asp/hSer_DH_NAD-bd"/>
</dbReference>
<comment type="catalytic activity">
    <reaction evidence="6">
        <text>L-aspartate + NAD(+) + H2O = oxaloacetate + NH4(+) + NADH + H(+)</text>
        <dbReference type="Rhea" id="RHEA:11788"/>
        <dbReference type="ChEBI" id="CHEBI:15377"/>
        <dbReference type="ChEBI" id="CHEBI:15378"/>
        <dbReference type="ChEBI" id="CHEBI:16452"/>
        <dbReference type="ChEBI" id="CHEBI:28938"/>
        <dbReference type="ChEBI" id="CHEBI:29991"/>
        <dbReference type="ChEBI" id="CHEBI:57540"/>
        <dbReference type="ChEBI" id="CHEBI:57945"/>
        <dbReference type="EC" id="1.4.1.21"/>
    </reaction>
</comment>
<dbReference type="Proteomes" id="UP001316087">
    <property type="component" value="Unassembled WGS sequence"/>
</dbReference>
<sequence length="259" mass="28149">MNIGLIGAGAIANFLLQQLGENEQNGLCINSVYVRNKEKYEGLEQQFGITLFTELDAFLASDIDLVVEAATIEAVQKLVPTILKQKPVVLISIGALADEPLLQQLNELAIQYNHELYLPSGAIGGLDLLQNANALGTVKEVSLTTRKPAHSLIDQEINEAQVIFEGTARDAIRKFPKNMNVSIVLALASIGFDKTKVRLVADPHIDQNIHQVDIIGNFGEATFIIKNNPLPQNAKTSYLAAMSILGTLQRINDKLIIGG</sequence>
<feature type="binding site" evidence="6">
    <location>
        <position position="180"/>
    </location>
    <ligand>
        <name>NAD(+)</name>
        <dbReference type="ChEBI" id="CHEBI:57540"/>
    </ligand>
</feature>